<evidence type="ECO:0008006" key="3">
    <source>
        <dbReference type="Google" id="ProtNLM"/>
    </source>
</evidence>
<accession>A0A4Q7VEW3</accession>
<dbReference type="RefSeq" id="WP_014751969.1">
    <property type="nucleotide sequence ID" value="NZ_SHKO01000002.1"/>
</dbReference>
<gene>
    <name evidence="1" type="ORF">EV681_3149</name>
</gene>
<sequence length="86" mass="9454">MRFIITIVLLCVLYLVLRHFLRSFIRKLNDGAAAQAARASGAAPASLPEEDMVQCAHCGVYLPASEAITQQGRQWCSQDHARLGVK</sequence>
<dbReference type="OrthoDB" id="9814432at2"/>
<dbReference type="AlphaFoldDB" id="A0A4Q7VEW3"/>
<evidence type="ECO:0000313" key="2">
    <source>
        <dbReference type="Proteomes" id="UP000293398"/>
    </source>
</evidence>
<evidence type="ECO:0000313" key="1">
    <source>
        <dbReference type="EMBL" id="RZT94724.1"/>
    </source>
</evidence>
<organism evidence="1 2">
    <name type="scientific">Advenella incenata</name>
    <dbReference type="NCBI Taxonomy" id="267800"/>
    <lineage>
        <taxon>Bacteria</taxon>
        <taxon>Pseudomonadati</taxon>
        <taxon>Pseudomonadota</taxon>
        <taxon>Betaproteobacteria</taxon>
        <taxon>Burkholderiales</taxon>
        <taxon>Alcaligenaceae</taxon>
    </lineage>
</organism>
<dbReference type="NCBIfam" id="NF041023">
    <property type="entry name" value="PP0621_fam"/>
    <property type="match status" value="1"/>
</dbReference>
<comment type="caution">
    <text evidence="1">The sequence shown here is derived from an EMBL/GenBank/DDBJ whole genome shotgun (WGS) entry which is preliminary data.</text>
</comment>
<keyword evidence="2" id="KW-1185">Reference proteome</keyword>
<proteinExistence type="predicted"/>
<dbReference type="EMBL" id="SHKO01000002">
    <property type="protein sequence ID" value="RZT94724.1"/>
    <property type="molecule type" value="Genomic_DNA"/>
</dbReference>
<reference evidence="1 2" key="1">
    <citation type="submission" date="2019-02" db="EMBL/GenBank/DDBJ databases">
        <title>Genomic Encyclopedia of Type Strains, Phase IV (KMG-IV): sequencing the most valuable type-strain genomes for metagenomic binning, comparative biology and taxonomic classification.</title>
        <authorList>
            <person name="Goeker M."/>
        </authorList>
    </citation>
    <scope>NUCLEOTIDE SEQUENCE [LARGE SCALE GENOMIC DNA]</scope>
    <source>
        <strain evidence="1 2">DSM 23814</strain>
    </source>
</reference>
<dbReference type="Proteomes" id="UP000293398">
    <property type="component" value="Unassembled WGS sequence"/>
</dbReference>
<name>A0A4Q7VEW3_9BURK</name>
<dbReference type="InterPro" id="IPR049708">
    <property type="entry name" value="PP0621-like"/>
</dbReference>
<protein>
    <recommendedName>
        <fullName evidence="3">MYND finger</fullName>
    </recommendedName>
</protein>